<name>A0A9N9EEZ1_9GLOM</name>
<organism evidence="2 3">
    <name type="scientific">Racocetra fulgida</name>
    <dbReference type="NCBI Taxonomy" id="60492"/>
    <lineage>
        <taxon>Eukaryota</taxon>
        <taxon>Fungi</taxon>
        <taxon>Fungi incertae sedis</taxon>
        <taxon>Mucoromycota</taxon>
        <taxon>Glomeromycotina</taxon>
        <taxon>Glomeromycetes</taxon>
        <taxon>Diversisporales</taxon>
        <taxon>Gigasporaceae</taxon>
        <taxon>Racocetra</taxon>
    </lineage>
</organism>
<feature type="non-terminal residue" evidence="2">
    <location>
        <position position="1"/>
    </location>
</feature>
<dbReference type="AlphaFoldDB" id="A0A9N9EEZ1"/>
<evidence type="ECO:0000313" key="3">
    <source>
        <dbReference type="Proteomes" id="UP000789396"/>
    </source>
</evidence>
<feature type="compositionally biased region" description="Basic and acidic residues" evidence="1">
    <location>
        <begin position="1"/>
        <end position="18"/>
    </location>
</feature>
<dbReference type="OrthoDB" id="10473693at2759"/>
<proteinExistence type="predicted"/>
<sequence length="200" mass="21689">CTLGLRIEKEVGGKETSKEPYGGGDSFKAGPPLKPEARGGPLGPPPLLRAPKSVTTRELTLPKASCVHLISKREVYLLQGTNNLAHLGHHREDRSPQNTNMDLQSLQADTEYRITVVKSSTSLEYGGDRRSTAPGCSLHPNKETIGTSLTSLGMLLNSNLGIYVRPLLSYNPVTEEIRVGPLKVKVASTFGITMRQLITM</sequence>
<evidence type="ECO:0000313" key="2">
    <source>
        <dbReference type="EMBL" id="CAG8674068.1"/>
    </source>
</evidence>
<gene>
    <name evidence="2" type="ORF">RFULGI_LOCUS9347</name>
</gene>
<reference evidence="2" key="1">
    <citation type="submission" date="2021-06" db="EMBL/GenBank/DDBJ databases">
        <authorList>
            <person name="Kallberg Y."/>
            <person name="Tangrot J."/>
            <person name="Rosling A."/>
        </authorList>
    </citation>
    <scope>NUCLEOTIDE SEQUENCE</scope>
    <source>
        <strain evidence="2">IN212</strain>
    </source>
</reference>
<feature type="region of interest" description="Disordered" evidence="1">
    <location>
        <begin position="1"/>
        <end position="50"/>
    </location>
</feature>
<accession>A0A9N9EEZ1</accession>
<protein>
    <submittedName>
        <fullName evidence="2">5652_t:CDS:1</fullName>
    </submittedName>
</protein>
<dbReference type="EMBL" id="CAJVPZ010016523">
    <property type="protein sequence ID" value="CAG8674068.1"/>
    <property type="molecule type" value="Genomic_DNA"/>
</dbReference>
<comment type="caution">
    <text evidence="2">The sequence shown here is derived from an EMBL/GenBank/DDBJ whole genome shotgun (WGS) entry which is preliminary data.</text>
</comment>
<dbReference type="Proteomes" id="UP000789396">
    <property type="component" value="Unassembled WGS sequence"/>
</dbReference>
<keyword evidence="3" id="KW-1185">Reference proteome</keyword>
<evidence type="ECO:0000256" key="1">
    <source>
        <dbReference type="SAM" id="MobiDB-lite"/>
    </source>
</evidence>